<comment type="subunit">
    <text evidence="12">Interacts with the Sec translocase complex via SecD. Specifically interacts with transmembrane segments of nascent integral membrane proteins during membrane integration.</text>
</comment>
<proteinExistence type="inferred from homology"/>
<dbReference type="PANTHER" id="PTHR12428">
    <property type="entry name" value="OXA1"/>
    <property type="match status" value="1"/>
</dbReference>
<gene>
    <name evidence="20" type="primary">yidC</name>
    <name evidence="20" type="ORF">OS123_04445</name>
</gene>
<comment type="similarity">
    <text evidence="2">Belongs to the OXA1/ALB3/YidC family. Type 1 subfamily.</text>
</comment>
<evidence type="ECO:0000256" key="10">
    <source>
        <dbReference type="ARBA" id="ARBA00023186"/>
    </source>
</evidence>
<name>A0A9Q4CBD5_9CORY</name>
<evidence type="ECO:0000256" key="12">
    <source>
        <dbReference type="ARBA" id="ARBA00026028"/>
    </source>
</evidence>
<keyword evidence="8 18" id="KW-1133">Transmembrane helix</keyword>
<dbReference type="RefSeq" id="WP_267169254.1">
    <property type="nucleotide sequence ID" value="NZ_JAPMKX010000002.1"/>
</dbReference>
<evidence type="ECO:0000256" key="16">
    <source>
        <dbReference type="RuleBase" id="RU003945"/>
    </source>
</evidence>
<evidence type="ECO:0000313" key="21">
    <source>
        <dbReference type="Proteomes" id="UP001070238"/>
    </source>
</evidence>
<dbReference type="GO" id="GO:0015031">
    <property type="term" value="P:protein transport"/>
    <property type="evidence" value="ECO:0007669"/>
    <property type="project" value="UniProtKB-KW"/>
</dbReference>
<keyword evidence="7" id="KW-0653">Protein transport</keyword>
<feature type="domain" description="Membrane insertase YidC/Oxa/ALB C-terminal" evidence="19">
    <location>
        <begin position="32"/>
        <end position="279"/>
    </location>
</feature>
<evidence type="ECO:0000256" key="4">
    <source>
        <dbReference type="ARBA" id="ARBA00022448"/>
    </source>
</evidence>
<evidence type="ECO:0000256" key="8">
    <source>
        <dbReference type="ARBA" id="ARBA00022989"/>
    </source>
</evidence>
<evidence type="ECO:0000256" key="9">
    <source>
        <dbReference type="ARBA" id="ARBA00023136"/>
    </source>
</evidence>
<dbReference type="NCBIfam" id="NF002899">
    <property type="entry name" value="PRK03449.1"/>
    <property type="match status" value="1"/>
</dbReference>
<evidence type="ECO:0000256" key="2">
    <source>
        <dbReference type="ARBA" id="ARBA00010527"/>
    </source>
</evidence>
<evidence type="ECO:0000256" key="17">
    <source>
        <dbReference type="SAM" id="MobiDB-lite"/>
    </source>
</evidence>
<comment type="subcellular location">
    <subcellularLocation>
        <location evidence="1">Cell membrane</location>
        <topology evidence="1">Multi-pass membrane protein</topology>
    </subcellularLocation>
    <subcellularLocation>
        <location evidence="16">Membrane</location>
        <topology evidence="16">Multi-pass membrane protein</topology>
    </subcellularLocation>
</comment>
<evidence type="ECO:0000256" key="13">
    <source>
        <dbReference type="ARBA" id="ARBA00031538"/>
    </source>
</evidence>
<organism evidence="20 21">
    <name type="scientific">Corynebacterium antarcticum</name>
    <dbReference type="NCBI Taxonomy" id="2800405"/>
    <lineage>
        <taxon>Bacteria</taxon>
        <taxon>Bacillati</taxon>
        <taxon>Actinomycetota</taxon>
        <taxon>Actinomycetes</taxon>
        <taxon>Mycobacteriales</taxon>
        <taxon>Corynebacteriaceae</taxon>
        <taxon>Corynebacterium</taxon>
    </lineage>
</organism>
<dbReference type="InterPro" id="IPR047196">
    <property type="entry name" value="YidC_ALB_C"/>
</dbReference>
<comment type="caution">
    <text evidence="20">The sequence shown here is derived from an EMBL/GenBank/DDBJ whole genome shotgun (WGS) entry which is preliminary data.</text>
</comment>
<feature type="transmembrane region" description="Helical" evidence="18">
    <location>
        <begin position="31"/>
        <end position="52"/>
    </location>
</feature>
<dbReference type="EMBL" id="JAPMKX010000002">
    <property type="protein sequence ID" value="MCX7537795.1"/>
    <property type="molecule type" value="Genomic_DNA"/>
</dbReference>
<feature type="transmembrane region" description="Helical" evidence="18">
    <location>
        <begin position="97"/>
        <end position="118"/>
    </location>
</feature>
<dbReference type="PANTHER" id="PTHR12428:SF65">
    <property type="entry name" value="CYTOCHROME C OXIDASE ASSEMBLY PROTEIN COX18, MITOCHONDRIAL"/>
    <property type="match status" value="1"/>
</dbReference>
<protein>
    <recommendedName>
        <fullName evidence="3">Membrane protein insertase YidC</fullName>
    </recommendedName>
    <alternativeName>
        <fullName evidence="15">Foldase YidC</fullName>
    </alternativeName>
    <alternativeName>
        <fullName evidence="14">Membrane integrase YidC</fullName>
    </alternativeName>
    <alternativeName>
        <fullName evidence="13">Membrane protein YidC</fullName>
    </alternativeName>
</protein>
<keyword evidence="5" id="KW-1003">Cell membrane</keyword>
<evidence type="ECO:0000256" key="14">
    <source>
        <dbReference type="ARBA" id="ARBA00033245"/>
    </source>
</evidence>
<evidence type="ECO:0000256" key="1">
    <source>
        <dbReference type="ARBA" id="ARBA00004651"/>
    </source>
</evidence>
<accession>A0A9Q4CBD5</accession>
<dbReference type="Pfam" id="PF02096">
    <property type="entry name" value="60KD_IMP"/>
    <property type="match status" value="1"/>
</dbReference>
<evidence type="ECO:0000256" key="18">
    <source>
        <dbReference type="SAM" id="Phobius"/>
    </source>
</evidence>
<dbReference type="InterPro" id="IPR028055">
    <property type="entry name" value="YidC/Oxa/ALB_C"/>
</dbReference>
<keyword evidence="4" id="KW-0813">Transport</keyword>
<keyword evidence="10" id="KW-0143">Chaperone</keyword>
<dbReference type="GO" id="GO:0051205">
    <property type="term" value="P:protein insertion into membrane"/>
    <property type="evidence" value="ECO:0007669"/>
    <property type="project" value="TreeGrafter"/>
</dbReference>
<evidence type="ECO:0000256" key="7">
    <source>
        <dbReference type="ARBA" id="ARBA00022927"/>
    </source>
</evidence>
<reference evidence="20" key="1">
    <citation type="submission" date="2022-11" db="EMBL/GenBank/DDBJ databases">
        <title>Corynebacterium sp. isolated from Penguins.</title>
        <authorList>
            <person name="Sedlar K."/>
            <person name="Svec P."/>
        </authorList>
    </citation>
    <scope>NUCLEOTIDE SEQUENCE</scope>
    <source>
        <strain evidence="20">P5875</strain>
    </source>
</reference>
<evidence type="ECO:0000256" key="3">
    <source>
        <dbReference type="ARBA" id="ARBA00015325"/>
    </source>
</evidence>
<evidence type="ECO:0000256" key="11">
    <source>
        <dbReference type="ARBA" id="ARBA00025034"/>
    </source>
</evidence>
<comment type="function">
    <text evidence="11">Required for the insertion and/or proper folding and/or complex formation of integral membrane proteins into the membrane. Involved in integration of membrane proteins that insert both dependently and independently of the Sec translocase complex, as well as at least some lipoproteins. Aids folding of multispanning membrane proteins.</text>
</comment>
<dbReference type="Proteomes" id="UP001070238">
    <property type="component" value="Unassembled WGS sequence"/>
</dbReference>
<dbReference type="GO" id="GO:0032977">
    <property type="term" value="F:membrane insertase activity"/>
    <property type="evidence" value="ECO:0007669"/>
    <property type="project" value="InterPro"/>
</dbReference>
<dbReference type="GO" id="GO:0005886">
    <property type="term" value="C:plasma membrane"/>
    <property type="evidence" value="ECO:0007669"/>
    <property type="project" value="UniProtKB-SubCell"/>
</dbReference>
<keyword evidence="6 16" id="KW-0812">Transmembrane</keyword>
<evidence type="ECO:0000256" key="6">
    <source>
        <dbReference type="ARBA" id="ARBA00022692"/>
    </source>
</evidence>
<feature type="region of interest" description="Disordered" evidence="17">
    <location>
        <begin position="290"/>
        <end position="380"/>
    </location>
</feature>
<dbReference type="CDD" id="cd20070">
    <property type="entry name" value="5TM_YidC_Alb3"/>
    <property type="match status" value="1"/>
</dbReference>
<feature type="transmembrane region" description="Helical" evidence="18">
    <location>
        <begin position="188"/>
        <end position="207"/>
    </location>
</feature>
<evidence type="ECO:0000313" key="20">
    <source>
        <dbReference type="EMBL" id="MCX7537795.1"/>
    </source>
</evidence>
<evidence type="ECO:0000256" key="5">
    <source>
        <dbReference type="ARBA" id="ARBA00022475"/>
    </source>
</evidence>
<dbReference type="AlphaFoldDB" id="A0A9Q4CBD5"/>
<keyword evidence="9 18" id="KW-0472">Membrane</keyword>
<evidence type="ECO:0000259" key="19">
    <source>
        <dbReference type="Pfam" id="PF02096"/>
    </source>
</evidence>
<dbReference type="InterPro" id="IPR001708">
    <property type="entry name" value="YidC/ALB3/OXA1/COX18"/>
</dbReference>
<sequence>MLDFVYWPISAILWFWHKVFSVPFGSGSGVSWVLAIVFLTFTIRVLLVKPMLNQMRSSMKMQALQPQLAEVKERWKGDQTKIMEETRRINKEAGVNPIAGCLPVLVQMPVFFGLFHVLRSFNRTGSGPGQLGLSIEDNRQLANYIFSPTDVQSFLDARLFGVPISAYIKMPQDMYEAFQPIDFTRMNIVFVAVPLIILTAVATHFNAKMSITRQRERIASGKQKSMGSAQMQSQMEMMNKMMVWFFPAMIVFTGIFWHIGLLCYMGANNIWTFFQQRWIFAKLDREEAEEEEQKKQAKRATAPKPGVRPENPKKAPKKKRRGSPGNGNLSIDKVVGDGPAHTEDGDSPAAGGGAPDGAAQEPPSAGQSPAPGKRKRKKRK</sequence>
<feature type="transmembrane region" description="Helical" evidence="18">
    <location>
        <begin position="241"/>
        <end position="267"/>
    </location>
</feature>
<evidence type="ECO:0000256" key="15">
    <source>
        <dbReference type="ARBA" id="ARBA00033342"/>
    </source>
</evidence>
<dbReference type="NCBIfam" id="TIGR03592">
    <property type="entry name" value="yidC_oxa1_cterm"/>
    <property type="match status" value="1"/>
</dbReference>